<proteinExistence type="predicted"/>
<gene>
    <name evidence="3" type="ORF">TBK1r_12220</name>
</gene>
<keyword evidence="4" id="KW-1185">Reference proteome</keyword>
<protein>
    <submittedName>
        <fullName evidence="3">Cupin</fullName>
    </submittedName>
</protein>
<organism evidence="3 4">
    <name type="scientific">Stieleria magnilauensis</name>
    <dbReference type="NCBI Taxonomy" id="2527963"/>
    <lineage>
        <taxon>Bacteria</taxon>
        <taxon>Pseudomonadati</taxon>
        <taxon>Planctomycetota</taxon>
        <taxon>Planctomycetia</taxon>
        <taxon>Pirellulales</taxon>
        <taxon>Pirellulaceae</taxon>
        <taxon>Stieleria</taxon>
    </lineage>
</organism>
<keyword evidence="1" id="KW-0238">DNA-binding</keyword>
<evidence type="ECO:0000313" key="4">
    <source>
        <dbReference type="Proteomes" id="UP000318081"/>
    </source>
</evidence>
<dbReference type="Proteomes" id="UP000318081">
    <property type="component" value="Chromosome"/>
</dbReference>
<evidence type="ECO:0000313" key="3">
    <source>
        <dbReference type="EMBL" id="QDV82295.1"/>
    </source>
</evidence>
<feature type="domain" description="AraC-type transcription regulator ligand-binding" evidence="2">
    <location>
        <begin position="9"/>
        <end position="94"/>
    </location>
</feature>
<dbReference type="InterPro" id="IPR032783">
    <property type="entry name" value="AraC_lig"/>
</dbReference>
<dbReference type="EMBL" id="CP036432">
    <property type="protein sequence ID" value="QDV82295.1"/>
    <property type="molecule type" value="Genomic_DNA"/>
</dbReference>
<dbReference type="Pfam" id="PF12852">
    <property type="entry name" value="Cupin_6"/>
    <property type="match status" value="1"/>
</dbReference>
<name>A0ABX5XLP3_9BACT</name>
<accession>A0ABX5XLP3</accession>
<reference evidence="3 4" key="1">
    <citation type="submission" date="2019-02" db="EMBL/GenBank/DDBJ databases">
        <title>Deep-cultivation of Planctomycetes and their phenomic and genomic characterization uncovers novel biology.</title>
        <authorList>
            <person name="Wiegand S."/>
            <person name="Jogler M."/>
            <person name="Boedeker C."/>
            <person name="Pinto D."/>
            <person name="Vollmers J."/>
            <person name="Rivas-Marin E."/>
            <person name="Kohn T."/>
            <person name="Peeters S.H."/>
            <person name="Heuer A."/>
            <person name="Rast P."/>
            <person name="Oberbeckmann S."/>
            <person name="Bunk B."/>
            <person name="Jeske O."/>
            <person name="Meyerdierks A."/>
            <person name="Storesund J.E."/>
            <person name="Kallscheuer N."/>
            <person name="Luecker S."/>
            <person name="Lage O.M."/>
            <person name="Pohl T."/>
            <person name="Merkel B.J."/>
            <person name="Hornburger P."/>
            <person name="Mueller R.-W."/>
            <person name="Bruemmer F."/>
            <person name="Labrenz M."/>
            <person name="Spormann A.M."/>
            <person name="Op den Camp H."/>
            <person name="Overmann J."/>
            <person name="Amann R."/>
            <person name="Jetten M.S.M."/>
            <person name="Mascher T."/>
            <person name="Medema M.H."/>
            <person name="Devos D.P."/>
            <person name="Kaster A.-K."/>
            <person name="Ovreas L."/>
            <person name="Rohde M."/>
            <person name="Galperin M.Y."/>
            <person name="Jogler C."/>
        </authorList>
    </citation>
    <scope>NUCLEOTIDE SEQUENCE [LARGE SCALE GENOMIC DNA]</scope>
    <source>
        <strain evidence="3 4">TBK1r</strain>
    </source>
</reference>
<sequence length="117" mass="13070">MLPSHTLVTALLDRLYLPLWTAREMQLDADAGLDVPAGLVCMYVITHGSAWLKLPDDDQPPTRLTDGDHVILTRSQPHQVVAQPTSSSRPIADWLERPLLMTNLRFVASKFNNPTLD</sequence>
<evidence type="ECO:0000259" key="2">
    <source>
        <dbReference type="Pfam" id="PF12852"/>
    </source>
</evidence>
<evidence type="ECO:0000256" key="1">
    <source>
        <dbReference type="ARBA" id="ARBA00023125"/>
    </source>
</evidence>